<gene>
    <name evidence="2" type="ORF">GM418_28540</name>
</gene>
<protein>
    <submittedName>
        <fullName evidence="2">Uncharacterized protein</fullName>
    </submittedName>
</protein>
<accession>A0A6I6JWG8</accession>
<name>A0A6I6JWG8_9BACT</name>
<proteinExistence type="predicted"/>
<dbReference type="Proteomes" id="UP000428260">
    <property type="component" value="Chromosome"/>
</dbReference>
<dbReference type="EMBL" id="CP046401">
    <property type="protein sequence ID" value="QGY47476.1"/>
    <property type="molecule type" value="Genomic_DNA"/>
</dbReference>
<reference evidence="2 3" key="1">
    <citation type="submission" date="2019-11" db="EMBL/GenBank/DDBJ databases">
        <authorList>
            <person name="Zheng R.K."/>
            <person name="Sun C.M."/>
        </authorList>
    </citation>
    <scope>NUCLEOTIDE SEQUENCE [LARGE SCALE GENOMIC DNA]</scope>
    <source>
        <strain evidence="2 3">WC007</strain>
    </source>
</reference>
<keyword evidence="1" id="KW-0812">Transmembrane</keyword>
<dbReference type="RefSeq" id="WP_158871384.1">
    <property type="nucleotide sequence ID" value="NZ_CP046401.1"/>
</dbReference>
<evidence type="ECO:0000313" key="2">
    <source>
        <dbReference type="EMBL" id="QGY47476.1"/>
    </source>
</evidence>
<keyword evidence="3" id="KW-1185">Reference proteome</keyword>
<sequence>MSYREKENIINIFSGLVITAIYAWFVYQRHLEGRIDLVDDFQAWGKLFLVYAGISVVARIIIYIVFHIINAIVTHNTEATHNGEIPPEDERDKLIKLKALRNSHYSFVVGFMLAIIALAIGLPTYSIFIVFVISGVISELIDNGSQIYYYRKGV</sequence>
<feature type="transmembrane region" description="Helical" evidence="1">
    <location>
        <begin position="47"/>
        <end position="66"/>
    </location>
</feature>
<keyword evidence="1" id="KW-1133">Transmembrane helix</keyword>
<dbReference type="KEGG" id="mcos:GM418_28540"/>
<evidence type="ECO:0000256" key="1">
    <source>
        <dbReference type="SAM" id="Phobius"/>
    </source>
</evidence>
<feature type="transmembrane region" description="Helical" evidence="1">
    <location>
        <begin position="9"/>
        <end position="27"/>
    </location>
</feature>
<feature type="transmembrane region" description="Helical" evidence="1">
    <location>
        <begin position="105"/>
        <end position="133"/>
    </location>
</feature>
<evidence type="ECO:0000313" key="3">
    <source>
        <dbReference type="Proteomes" id="UP000428260"/>
    </source>
</evidence>
<keyword evidence="1" id="KW-0472">Membrane</keyword>
<dbReference type="AlphaFoldDB" id="A0A6I6JWG8"/>
<organism evidence="2 3">
    <name type="scientific">Maribellus comscasis</name>
    <dbReference type="NCBI Taxonomy" id="2681766"/>
    <lineage>
        <taxon>Bacteria</taxon>
        <taxon>Pseudomonadati</taxon>
        <taxon>Bacteroidota</taxon>
        <taxon>Bacteroidia</taxon>
        <taxon>Marinilabiliales</taxon>
        <taxon>Prolixibacteraceae</taxon>
        <taxon>Maribellus</taxon>
    </lineage>
</organism>